<proteinExistence type="predicted"/>
<name>A0A0A9HXT7_ARUDO</name>
<organism evidence="1">
    <name type="scientific">Arundo donax</name>
    <name type="common">Giant reed</name>
    <name type="synonym">Donax arundinaceus</name>
    <dbReference type="NCBI Taxonomy" id="35708"/>
    <lineage>
        <taxon>Eukaryota</taxon>
        <taxon>Viridiplantae</taxon>
        <taxon>Streptophyta</taxon>
        <taxon>Embryophyta</taxon>
        <taxon>Tracheophyta</taxon>
        <taxon>Spermatophyta</taxon>
        <taxon>Magnoliopsida</taxon>
        <taxon>Liliopsida</taxon>
        <taxon>Poales</taxon>
        <taxon>Poaceae</taxon>
        <taxon>PACMAD clade</taxon>
        <taxon>Arundinoideae</taxon>
        <taxon>Arundineae</taxon>
        <taxon>Arundo</taxon>
    </lineage>
</organism>
<accession>A0A0A9HXT7</accession>
<dbReference type="EMBL" id="GBRH01160163">
    <property type="protein sequence ID" value="JAE37733.1"/>
    <property type="molecule type" value="Transcribed_RNA"/>
</dbReference>
<reference evidence="1" key="1">
    <citation type="submission" date="2014-09" db="EMBL/GenBank/DDBJ databases">
        <authorList>
            <person name="Magalhaes I.L.F."/>
            <person name="Oliveira U."/>
            <person name="Santos F.R."/>
            <person name="Vidigal T.H.D.A."/>
            <person name="Brescovit A.D."/>
            <person name="Santos A.J."/>
        </authorList>
    </citation>
    <scope>NUCLEOTIDE SEQUENCE</scope>
    <source>
        <tissue evidence="1">Shoot tissue taken approximately 20 cm above the soil surface</tissue>
    </source>
</reference>
<sequence length="57" mass="6211">MRNPSSLPRIVTQNPCVIGHLHALSDCPASRASPSCSRAPRPIPLLSLLYLFPRCPC</sequence>
<evidence type="ECO:0000313" key="1">
    <source>
        <dbReference type="EMBL" id="JAE37733.1"/>
    </source>
</evidence>
<dbReference type="AlphaFoldDB" id="A0A0A9HXT7"/>
<reference evidence="1" key="2">
    <citation type="journal article" date="2015" name="Data Brief">
        <title>Shoot transcriptome of the giant reed, Arundo donax.</title>
        <authorList>
            <person name="Barrero R.A."/>
            <person name="Guerrero F.D."/>
            <person name="Moolhuijzen P."/>
            <person name="Goolsby J.A."/>
            <person name="Tidwell J."/>
            <person name="Bellgard S.E."/>
            <person name="Bellgard M.I."/>
        </authorList>
    </citation>
    <scope>NUCLEOTIDE SEQUENCE</scope>
    <source>
        <tissue evidence="1">Shoot tissue taken approximately 20 cm above the soil surface</tissue>
    </source>
</reference>
<protein>
    <submittedName>
        <fullName evidence="1">Uncharacterized protein</fullName>
    </submittedName>
</protein>